<accession>A0A443PZR2</accession>
<comment type="caution">
    <text evidence="1">The sequence shown here is derived from an EMBL/GenBank/DDBJ whole genome shotgun (WGS) entry which is preliminary data.</text>
</comment>
<proteinExistence type="predicted"/>
<dbReference type="Pfam" id="PF00560">
    <property type="entry name" value="LRR_1"/>
    <property type="match status" value="2"/>
</dbReference>
<dbReference type="PANTHER" id="PTHR48006">
    <property type="entry name" value="LEUCINE-RICH REPEAT-CONTAINING PROTEIN DDB_G0281931-RELATED"/>
    <property type="match status" value="1"/>
</dbReference>
<dbReference type="InterPro" id="IPR051824">
    <property type="entry name" value="LRR_Rcpt-Like_S/T_Kinase"/>
</dbReference>
<keyword evidence="1" id="KW-0808">Transferase</keyword>
<dbReference type="OrthoDB" id="676979at2759"/>
<dbReference type="InterPro" id="IPR001611">
    <property type="entry name" value="Leu-rich_rpt"/>
</dbReference>
<dbReference type="Proteomes" id="UP000283530">
    <property type="component" value="Unassembled WGS sequence"/>
</dbReference>
<name>A0A443PZR2_9MAGN</name>
<dbReference type="AlphaFoldDB" id="A0A443PZR2"/>
<evidence type="ECO:0000313" key="2">
    <source>
        <dbReference type="Proteomes" id="UP000283530"/>
    </source>
</evidence>
<keyword evidence="1" id="KW-0675">Receptor</keyword>
<reference evidence="1 2" key="1">
    <citation type="journal article" date="2019" name="Nat. Plants">
        <title>Stout camphor tree genome fills gaps in understanding of flowering plant genome evolution.</title>
        <authorList>
            <person name="Chaw S.M."/>
            <person name="Liu Y.C."/>
            <person name="Wu Y.W."/>
            <person name="Wang H.Y."/>
            <person name="Lin C.I."/>
            <person name="Wu C.S."/>
            <person name="Ke H.M."/>
            <person name="Chang L.Y."/>
            <person name="Hsu C.Y."/>
            <person name="Yang H.T."/>
            <person name="Sudianto E."/>
            <person name="Hsu M.H."/>
            <person name="Wu K.P."/>
            <person name="Wang L.N."/>
            <person name="Leebens-Mack J.H."/>
            <person name="Tsai I.J."/>
        </authorList>
    </citation>
    <scope>NUCLEOTIDE SEQUENCE [LARGE SCALE GENOMIC DNA]</scope>
    <source>
        <strain evidence="2">cv. Chaw 1501</strain>
        <tissue evidence="1">Young leaves</tissue>
    </source>
</reference>
<keyword evidence="1" id="KW-0418">Kinase</keyword>
<gene>
    <name evidence="1" type="ORF">CKAN_02565100</name>
</gene>
<evidence type="ECO:0000313" key="1">
    <source>
        <dbReference type="EMBL" id="RWR96273.1"/>
    </source>
</evidence>
<dbReference type="STRING" id="337451.A0A443PZR2"/>
<protein>
    <submittedName>
        <fullName evidence="1">Putative leucine-rich repeat receptor-like serine/threonine-protein kinase</fullName>
    </submittedName>
</protein>
<dbReference type="SUPFAM" id="SSF52058">
    <property type="entry name" value="L domain-like"/>
    <property type="match status" value="1"/>
</dbReference>
<sequence>MGIHATRKHTYPVKASVLIEIVVLCSSLLGNRITGPIPKELWNIATLTDLVLEANNFSGDSARVLEGIEKLLPTSLANLTSLKDFRISDNNFTGRIPDFISNWTQLEKLDLSFNMLEGHLQSIPSKIENADFISGAVPLCLKDFDCPKPCKSAILCKFYINCGGEEVTLDVNGTHRATTFTEDKDPGGASRYFPSRDRWAFSSTGNFLDKR</sequence>
<dbReference type="EMBL" id="QPKB01000012">
    <property type="protein sequence ID" value="RWR96273.1"/>
    <property type="molecule type" value="Genomic_DNA"/>
</dbReference>
<organism evidence="1 2">
    <name type="scientific">Cinnamomum micranthum f. kanehirae</name>
    <dbReference type="NCBI Taxonomy" id="337451"/>
    <lineage>
        <taxon>Eukaryota</taxon>
        <taxon>Viridiplantae</taxon>
        <taxon>Streptophyta</taxon>
        <taxon>Embryophyta</taxon>
        <taxon>Tracheophyta</taxon>
        <taxon>Spermatophyta</taxon>
        <taxon>Magnoliopsida</taxon>
        <taxon>Magnoliidae</taxon>
        <taxon>Laurales</taxon>
        <taxon>Lauraceae</taxon>
        <taxon>Cinnamomum</taxon>
    </lineage>
</organism>
<dbReference type="PANTHER" id="PTHR48006:SF81">
    <property type="entry name" value="PROTEIN KINASE DOMAIN-CONTAINING PROTEIN"/>
    <property type="match status" value="1"/>
</dbReference>
<keyword evidence="2" id="KW-1185">Reference proteome</keyword>
<dbReference type="Gene3D" id="3.80.10.10">
    <property type="entry name" value="Ribonuclease Inhibitor"/>
    <property type="match status" value="1"/>
</dbReference>
<dbReference type="GO" id="GO:0016301">
    <property type="term" value="F:kinase activity"/>
    <property type="evidence" value="ECO:0007669"/>
    <property type="project" value="UniProtKB-KW"/>
</dbReference>
<dbReference type="InterPro" id="IPR032675">
    <property type="entry name" value="LRR_dom_sf"/>
</dbReference>